<proteinExistence type="predicted"/>
<evidence type="ECO:0000313" key="2">
    <source>
        <dbReference type="EMBL" id="MBL7528110.1"/>
    </source>
</evidence>
<feature type="compositionally biased region" description="Acidic residues" evidence="1">
    <location>
        <begin position="396"/>
        <end position="406"/>
    </location>
</feature>
<sequence>MGYTLEEIQGLQNPYKDLGNGDALAEHREGLNQLSAEQKKDLATRMVLECPQTELKNFGREIEAARVPHADGETFHSVLFQAYEVKKRIHSLLDPRNKNPHLLILDKEFDEELFNNYKDLALQVLDTNETAIAERLAQTTPEESRHQVALNVKGIFPDTLFATKIGQAFALKRDIDRLLLGDNPNEFFSSREYSVDSCLEFSGLFNVTENKESSIAAKLALTAPRDKHSIISRNIQNLVPTNDEFVNKVRTAFTVRRNIDLLLSDKPEQFFTSRDFSVDNCLEFSILFPELLDGQEHSIGEKLSLLEAKSLSDINRKLEMINGSAHDQSSPFRLIAAAMVPKQGSSQKQEPTVEAPKTELASSTSGNPNSVFQSVLKKRTTELTRSPTLAQSSMDSDSDSDSEDDDCFSKCCNLFK</sequence>
<name>A0ABS1WFJ6_9GAMM</name>
<dbReference type="NCBIfam" id="NF045532">
    <property type="entry name" value="T4SS_lpg0008"/>
    <property type="match status" value="1"/>
</dbReference>
<reference evidence="2 3" key="1">
    <citation type="submission" date="2020-12" db="EMBL/GenBank/DDBJ databases">
        <title>WGS of Legionella: environmental sample.</title>
        <authorList>
            <person name="Cristino S."/>
            <person name="Girolamini L."/>
            <person name="Salaris S."/>
            <person name="Pascale M.R."/>
            <person name="Mazzotta M."/>
            <person name="Orsini M."/>
            <person name="Grottola A."/>
        </authorList>
    </citation>
    <scope>NUCLEOTIDE SEQUENCE [LARGE SCALE GENOMIC DNA]</scope>
    <source>
        <strain evidence="2 3">30cs62</strain>
    </source>
</reference>
<organism evidence="2 3">
    <name type="scientific">Legionella bononiensis</name>
    <dbReference type="NCBI Taxonomy" id="2793102"/>
    <lineage>
        <taxon>Bacteria</taxon>
        <taxon>Pseudomonadati</taxon>
        <taxon>Pseudomonadota</taxon>
        <taxon>Gammaproteobacteria</taxon>
        <taxon>Legionellales</taxon>
        <taxon>Legionellaceae</taxon>
        <taxon>Legionella</taxon>
    </lineage>
</organism>
<dbReference type="RefSeq" id="WP_203114031.1">
    <property type="nucleotide sequence ID" value="NZ_JADWVN010000029.1"/>
</dbReference>
<dbReference type="EMBL" id="JADWVN010000029">
    <property type="protein sequence ID" value="MBL7528110.1"/>
    <property type="molecule type" value="Genomic_DNA"/>
</dbReference>
<evidence type="ECO:0000313" key="3">
    <source>
        <dbReference type="Proteomes" id="UP000809910"/>
    </source>
</evidence>
<accession>A0ABS1WFJ6</accession>
<comment type="caution">
    <text evidence="2">The sequence shown here is derived from an EMBL/GenBank/DDBJ whole genome shotgun (WGS) entry which is preliminary data.</text>
</comment>
<keyword evidence="3" id="KW-1185">Reference proteome</keyword>
<feature type="region of interest" description="Disordered" evidence="1">
    <location>
        <begin position="340"/>
        <end position="406"/>
    </location>
</feature>
<dbReference type="Proteomes" id="UP000809910">
    <property type="component" value="Unassembled WGS sequence"/>
</dbReference>
<protein>
    <submittedName>
        <fullName evidence="2">Uncharacterized protein</fullName>
    </submittedName>
</protein>
<gene>
    <name evidence="2" type="ORF">I5282_16225</name>
</gene>
<feature type="compositionally biased region" description="Polar residues" evidence="1">
    <location>
        <begin position="360"/>
        <end position="373"/>
    </location>
</feature>
<evidence type="ECO:0000256" key="1">
    <source>
        <dbReference type="SAM" id="MobiDB-lite"/>
    </source>
</evidence>